<feature type="compositionally biased region" description="Basic and acidic residues" evidence="6">
    <location>
        <begin position="201"/>
        <end position="212"/>
    </location>
</feature>
<dbReference type="NCBIfam" id="TIGR01171">
    <property type="entry name" value="rplB_bact"/>
    <property type="match status" value="1"/>
</dbReference>
<evidence type="ECO:0000313" key="10">
    <source>
        <dbReference type="Proteomes" id="UP000178230"/>
    </source>
</evidence>
<evidence type="ECO:0000313" key="9">
    <source>
        <dbReference type="EMBL" id="OGG00125.1"/>
    </source>
</evidence>
<feature type="region of interest" description="Disordered" evidence="6">
    <location>
        <begin position="183"/>
        <end position="244"/>
    </location>
</feature>
<dbReference type="InterPro" id="IPR002171">
    <property type="entry name" value="Ribosomal_uL2"/>
</dbReference>
<dbReference type="Proteomes" id="UP000178230">
    <property type="component" value="Unassembled WGS sequence"/>
</dbReference>
<proteinExistence type="inferred from homology"/>
<dbReference type="PANTHER" id="PTHR13691">
    <property type="entry name" value="RIBOSOMAL PROTEIN L2"/>
    <property type="match status" value="1"/>
</dbReference>
<evidence type="ECO:0000256" key="1">
    <source>
        <dbReference type="ARBA" id="ARBA00005636"/>
    </source>
</evidence>
<dbReference type="InterPro" id="IPR012340">
    <property type="entry name" value="NA-bd_OB-fold"/>
</dbReference>
<dbReference type="SMART" id="SM01382">
    <property type="entry name" value="Ribosomal_L2_C"/>
    <property type="match status" value="1"/>
</dbReference>
<comment type="similarity">
    <text evidence="1">Belongs to the universal ribosomal protein uL2 family.</text>
</comment>
<sequence>MTFILPKKSGRNNIGKITARHQGGRQKRYYRNIDFKRDKLGIPAVVVAFEYDPNRNVDLALVRYTDGEKRYILAPMDLKVGDKIASGTDVEIKPGNSMPLNKIPVGTAVHNVELIQKSGGILVRGAGTMAVVLSKEKGLVQLKLPSGEVRLVRDLCFATVGQLGSVGAKNIPIGKAGRSRRMGIRPHVRGTAQNPRSHPHGGGEGRSGEGLKHPKTPWGKLARGGITRNKHKYSNKFIIKPRTK</sequence>
<feature type="domain" description="Large ribosomal subunit protein uL2 C-terminal" evidence="7">
    <location>
        <begin position="92"/>
        <end position="221"/>
    </location>
</feature>
<name>A0A1F5YIZ2_9BACT</name>
<evidence type="ECO:0000259" key="8">
    <source>
        <dbReference type="SMART" id="SM01383"/>
    </source>
</evidence>
<evidence type="ECO:0000256" key="4">
    <source>
        <dbReference type="ARBA" id="ARBA00035242"/>
    </source>
</evidence>
<dbReference type="InterPro" id="IPR022666">
    <property type="entry name" value="Ribosomal_uL2_RNA-bd_dom"/>
</dbReference>
<dbReference type="InterPro" id="IPR022669">
    <property type="entry name" value="Ribosomal_uL2_C"/>
</dbReference>
<dbReference type="Gene3D" id="2.30.30.30">
    <property type="match status" value="1"/>
</dbReference>
<dbReference type="SUPFAM" id="SSF50249">
    <property type="entry name" value="Nucleic acid-binding proteins"/>
    <property type="match status" value="1"/>
</dbReference>
<dbReference type="FunFam" id="2.30.30.30:FF:000001">
    <property type="entry name" value="50S ribosomal protein L2"/>
    <property type="match status" value="1"/>
</dbReference>
<dbReference type="GO" id="GO:0016740">
    <property type="term" value="F:transferase activity"/>
    <property type="evidence" value="ECO:0007669"/>
    <property type="project" value="InterPro"/>
</dbReference>
<dbReference type="SMART" id="SM01383">
    <property type="entry name" value="Ribosomal_L2"/>
    <property type="match status" value="1"/>
</dbReference>
<dbReference type="EMBL" id="MFIY01000024">
    <property type="protein sequence ID" value="OGG00125.1"/>
    <property type="molecule type" value="Genomic_DNA"/>
</dbReference>
<comment type="caution">
    <text evidence="9">The sequence shown here is derived from an EMBL/GenBank/DDBJ whole genome shotgun (WGS) entry which is preliminary data.</text>
</comment>
<dbReference type="Pfam" id="PF03947">
    <property type="entry name" value="Ribosomal_L2_C"/>
    <property type="match status" value="1"/>
</dbReference>
<evidence type="ECO:0000259" key="7">
    <source>
        <dbReference type="SMART" id="SM01382"/>
    </source>
</evidence>
<evidence type="ECO:0000256" key="3">
    <source>
        <dbReference type="ARBA" id="ARBA00023274"/>
    </source>
</evidence>
<dbReference type="SUPFAM" id="SSF50104">
    <property type="entry name" value="Translation proteins SH3-like domain"/>
    <property type="match status" value="1"/>
</dbReference>
<protein>
    <recommendedName>
        <fullName evidence="4">Large ribosomal subunit protein uL2</fullName>
    </recommendedName>
    <alternativeName>
        <fullName evidence="5">50S ribosomal protein L2</fullName>
    </alternativeName>
</protein>
<dbReference type="InterPro" id="IPR008991">
    <property type="entry name" value="Translation_prot_SH3-like_sf"/>
</dbReference>
<evidence type="ECO:0000256" key="2">
    <source>
        <dbReference type="ARBA" id="ARBA00022980"/>
    </source>
</evidence>
<organism evidence="9 10">
    <name type="scientific">Candidatus Gottesmanbacteria bacterium RBG_13_37_7</name>
    <dbReference type="NCBI Taxonomy" id="1798369"/>
    <lineage>
        <taxon>Bacteria</taxon>
        <taxon>Candidatus Gottesmaniibacteriota</taxon>
    </lineage>
</organism>
<feature type="compositionally biased region" description="Basic residues" evidence="6">
    <location>
        <begin position="228"/>
        <end position="244"/>
    </location>
</feature>
<dbReference type="Gene3D" id="4.10.950.10">
    <property type="entry name" value="Ribosomal protein L2, domain 3"/>
    <property type="match status" value="1"/>
</dbReference>
<keyword evidence="3" id="KW-0687">Ribonucleoprotein</keyword>
<evidence type="ECO:0000256" key="6">
    <source>
        <dbReference type="SAM" id="MobiDB-lite"/>
    </source>
</evidence>
<feature type="domain" description="Large ribosomal subunit protein uL2 RNA-binding" evidence="8">
    <location>
        <begin position="10"/>
        <end position="86"/>
    </location>
</feature>
<dbReference type="GO" id="GO:0015934">
    <property type="term" value="C:large ribosomal subunit"/>
    <property type="evidence" value="ECO:0007669"/>
    <property type="project" value="InterPro"/>
</dbReference>
<accession>A0A1F5YIZ2</accession>
<dbReference type="Gene3D" id="2.40.50.140">
    <property type="entry name" value="Nucleic acid-binding proteins"/>
    <property type="match status" value="1"/>
</dbReference>
<dbReference type="GO" id="GO:0003723">
    <property type="term" value="F:RNA binding"/>
    <property type="evidence" value="ECO:0007669"/>
    <property type="project" value="InterPro"/>
</dbReference>
<dbReference type="PIRSF" id="PIRSF002158">
    <property type="entry name" value="Ribosomal_L2"/>
    <property type="match status" value="1"/>
</dbReference>
<dbReference type="FunFam" id="4.10.950.10:FF:000001">
    <property type="entry name" value="50S ribosomal protein L2"/>
    <property type="match status" value="1"/>
</dbReference>
<evidence type="ECO:0000256" key="5">
    <source>
        <dbReference type="ARBA" id="ARBA00035459"/>
    </source>
</evidence>
<dbReference type="InterPro" id="IPR014726">
    <property type="entry name" value="Ribosomal_uL2_dom3"/>
</dbReference>
<dbReference type="PANTHER" id="PTHR13691:SF5">
    <property type="entry name" value="LARGE RIBOSOMAL SUBUNIT PROTEIN UL2M"/>
    <property type="match status" value="1"/>
</dbReference>
<keyword evidence="2 9" id="KW-0689">Ribosomal protein</keyword>
<dbReference type="AlphaFoldDB" id="A0A1F5YIZ2"/>
<reference evidence="9 10" key="1">
    <citation type="journal article" date="2016" name="Nat. Commun.">
        <title>Thousands of microbial genomes shed light on interconnected biogeochemical processes in an aquifer system.</title>
        <authorList>
            <person name="Anantharaman K."/>
            <person name="Brown C.T."/>
            <person name="Hug L.A."/>
            <person name="Sharon I."/>
            <person name="Castelle C.J."/>
            <person name="Probst A.J."/>
            <person name="Thomas B.C."/>
            <person name="Singh A."/>
            <person name="Wilkins M.J."/>
            <person name="Karaoz U."/>
            <person name="Brodie E.L."/>
            <person name="Williams K.H."/>
            <person name="Hubbard S.S."/>
            <person name="Banfield J.F."/>
        </authorList>
    </citation>
    <scope>NUCLEOTIDE SEQUENCE [LARGE SCALE GENOMIC DNA]</scope>
</reference>
<dbReference type="GO" id="GO:0003735">
    <property type="term" value="F:structural constituent of ribosome"/>
    <property type="evidence" value="ECO:0007669"/>
    <property type="project" value="InterPro"/>
</dbReference>
<dbReference type="Pfam" id="PF00181">
    <property type="entry name" value="Ribosomal_L2_N"/>
    <property type="match status" value="1"/>
</dbReference>
<dbReference type="InterPro" id="IPR005880">
    <property type="entry name" value="Ribosomal_uL2_bac/org-type"/>
</dbReference>
<gene>
    <name evidence="9" type="ORF">A2Y99_04795</name>
</gene>
<dbReference type="InterPro" id="IPR014722">
    <property type="entry name" value="Rib_uL2_dom2"/>
</dbReference>
<dbReference type="GO" id="GO:0002181">
    <property type="term" value="P:cytoplasmic translation"/>
    <property type="evidence" value="ECO:0007669"/>
    <property type="project" value="TreeGrafter"/>
</dbReference>